<reference evidence="3" key="1">
    <citation type="journal article" date="2019" name="Int. J. Syst. Evol. Microbiol.">
        <title>The Global Catalogue of Microorganisms (GCM) 10K type strain sequencing project: providing services to taxonomists for standard genome sequencing and annotation.</title>
        <authorList>
            <consortium name="The Broad Institute Genomics Platform"/>
            <consortium name="The Broad Institute Genome Sequencing Center for Infectious Disease"/>
            <person name="Wu L."/>
            <person name="Ma J."/>
        </authorList>
    </citation>
    <scope>NUCLEOTIDE SEQUENCE [LARGE SCALE GENOMIC DNA]</scope>
    <source>
        <strain evidence="3">JCM 9091</strain>
    </source>
</reference>
<organism evidence="2 3">
    <name type="scientific">Streptomyces glomeratus</name>
    <dbReference type="NCBI Taxonomy" id="284452"/>
    <lineage>
        <taxon>Bacteria</taxon>
        <taxon>Bacillati</taxon>
        <taxon>Actinomycetota</taxon>
        <taxon>Actinomycetes</taxon>
        <taxon>Kitasatosporales</taxon>
        <taxon>Streptomycetaceae</taxon>
        <taxon>Streptomyces</taxon>
    </lineage>
</organism>
<dbReference type="PROSITE" id="PS51257">
    <property type="entry name" value="PROKAR_LIPOPROTEIN"/>
    <property type="match status" value="1"/>
</dbReference>
<dbReference type="RefSeq" id="WP_234519492.1">
    <property type="nucleotide sequence ID" value="NZ_BAAAUF010000052.1"/>
</dbReference>
<accession>A0ABP6M023</accession>
<evidence type="ECO:0000256" key="1">
    <source>
        <dbReference type="SAM" id="SignalP"/>
    </source>
</evidence>
<evidence type="ECO:0000313" key="2">
    <source>
        <dbReference type="EMBL" id="GAA3063430.1"/>
    </source>
</evidence>
<sequence>MCRTRRGRRAFFAAAVSAVLVTGLSACEKEEHLPVPTGGQIVGSWSNPGGDWITFDKGGTGTISAGAQLQLSSLMEKSDTKPECPFSWGVDTVPAGGSKWISVTFAAGQCGSGPGEFGLYYYYEKDSGGLRLSPAVEFPKPDEIYARSKATT</sequence>
<name>A0ABP6M023_9ACTN</name>
<keyword evidence="3" id="KW-1185">Reference proteome</keyword>
<feature type="chain" id="PRO_5045437045" description="Lipoprotein" evidence="1">
    <location>
        <begin position="27"/>
        <end position="152"/>
    </location>
</feature>
<keyword evidence="1" id="KW-0732">Signal</keyword>
<evidence type="ECO:0008006" key="4">
    <source>
        <dbReference type="Google" id="ProtNLM"/>
    </source>
</evidence>
<feature type="signal peptide" evidence="1">
    <location>
        <begin position="1"/>
        <end position="26"/>
    </location>
</feature>
<comment type="caution">
    <text evidence="2">The sequence shown here is derived from an EMBL/GenBank/DDBJ whole genome shotgun (WGS) entry which is preliminary data.</text>
</comment>
<gene>
    <name evidence="2" type="ORF">GCM10010448_53400</name>
</gene>
<dbReference type="Proteomes" id="UP001501532">
    <property type="component" value="Unassembled WGS sequence"/>
</dbReference>
<evidence type="ECO:0000313" key="3">
    <source>
        <dbReference type="Proteomes" id="UP001501532"/>
    </source>
</evidence>
<protein>
    <recommendedName>
        <fullName evidence="4">Lipoprotein</fullName>
    </recommendedName>
</protein>
<proteinExistence type="predicted"/>
<dbReference type="EMBL" id="BAAAUF010000052">
    <property type="protein sequence ID" value="GAA3063430.1"/>
    <property type="molecule type" value="Genomic_DNA"/>
</dbReference>